<dbReference type="Proteomes" id="UP000001953">
    <property type="component" value="Chromosome"/>
</dbReference>
<gene>
    <name evidence="2" type="ordered locus">Nham_2853</name>
</gene>
<proteinExistence type="predicted"/>
<keyword evidence="1" id="KW-1133">Transmembrane helix</keyword>
<feature type="transmembrane region" description="Helical" evidence="1">
    <location>
        <begin position="23"/>
        <end position="40"/>
    </location>
</feature>
<feature type="transmembrane region" description="Helical" evidence="1">
    <location>
        <begin position="47"/>
        <end position="64"/>
    </location>
</feature>
<keyword evidence="3" id="KW-1185">Reference proteome</keyword>
<feature type="transmembrane region" description="Helical" evidence="1">
    <location>
        <begin position="70"/>
        <end position="89"/>
    </location>
</feature>
<reference evidence="2 3" key="1">
    <citation type="submission" date="2006-03" db="EMBL/GenBank/DDBJ databases">
        <title>Complete sequence of chromosome of Nitrobacter hamburgensis X14.</title>
        <authorList>
            <consortium name="US DOE Joint Genome Institute"/>
            <person name="Copeland A."/>
            <person name="Lucas S."/>
            <person name="Lapidus A."/>
            <person name="Barry K."/>
            <person name="Detter J.C."/>
            <person name="Glavina del Rio T."/>
            <person name="Hammon N."/>
            <person name="Israni S."/>
            <person name="Dalin E."/>
            <person name="Tice H."/>
            <person name="Pitluck S."/>
            <person name="Chain P."/>
            <person name="Malfatti S."/>
            <person name="Shin M."/>
            <person name="Vergez L."/>
            <person name="Schmutz J."/>
            <person name="Larimer F."/>
            <person name="Land M."/>
            <person name="Hauser L."/>
            <person name="Kyrpides N."/>
            <person name="Ivanova N."/>
            <person name="Ward B."/>
            <person name="Arp D."/>
            <person name="Klotz M."/>
            <person name="Stein L."/>
            <person name="O'Mullan G."/>
            <person name="Starkenburg S."/>
            <person name="Sayavedra L."/>
            <person name="Poret-Peterson A.T."/>
            <person name="Gentry M.E."/>
            <person name="Bruce D."/>
            <person name="Richardson P."/>
        </authorList>
    </citation>
    <scope>NUCLEOTIDE SEQUENCE [LARGE SCALE GENOMIC DNA]</scope>
    <source>
        <strain evidence="3">DSM 10229 / NCIMB 13809 / X14</strain>
    </source>
</reference>
<dbReference type="EMBL" id="CP000319">
    <property type="protein sequence ID" value="ABE63621.1"/>
    <property type="molecule type" value="Genomic_DNA"/>
</dbReference>
<dbReference type="HOGENOM" id="CLU_2106389_0_0_5"/>
<keyword evidence="1" id="KW-0472">Membrane</keyword>
<name>Q1QJH6_NITHX</name>
<dbReference type="eggNOG" id="COG1696">
    <property type="taxonomic scope" value="Bacteria"/>
</dbReference>
<accession>Q1QJH6</accession>
<dbReference type="KEGG" id="nha:Nham_2853"/>
<evidence type="ECO:0000313" key="2">
    <source>
        <dbReference type="EMBL" id="ABE63621.1"/>
    </source>
</evidence>
<dbReference type="AlphaFoldDB" id="Q1QJH6"/>
<dbReference type="STRING" id="323097.Nham_2853"/>
<organism evidence="2 3">
    <name type="scientific">Nitrobacter hamburgensis (strain DSM 10229 / NCIMB 13809 / X14)</name>
    <dbReference type="NCBI Taxonomy" id="323097"/>
    <lineage>
        <taxon>Bacteria</taxon>
        <taxon>Pseudomonadati</taxon>
        <taxon>Pseudomonadota</taxon>
        <taxon>Alphaproteobacteria</taxon>
        <taxon>Hyphomicrobiales</taxon>
        <taxon>Nitrobacteraceae</taxon>
        <taxon>Nitrobacter</taxon>
    </lineage>
</organism>
<evidence type="ECO:0000256" key="1">
    <source>
        <dbReference type="SAM" id="Phobius"/>
    </source>
</evidence>
<sequence>MVLWGGCVSEGCEGRSRVLFNTYQFTVVFVPLALLTFYLLRRFAPSSLALASIVVASLLFYAYWRADYVPILVLSILIYYGIGAAILAWPGLTARVALFVGVTFNRPIPRDVGQV</sequence>
<protein>
    <submittedName>
        <fullName evidence="2">Uncharacterized protein</fullName>
    </submittedName>
</protein>
<keyword evidence="1" id="KW-0812">Transmembrane</keyword>
<evidence type="ECO:0000313" key="3">
    <source>
        <dbReference type="Proteomes" id="UP000001953"/>
    </source>
</evidence>